<dbReference type="SMART" id="SM00100">
    <property type="entry name" value="cNMP"/>
    <property type="match status" value="1"/>
</dbReference>
<dbReference type="GO" id="GO:0005829">
    <property type="term" value="C:cytosol"/>
    <property type="evidence" value="ECO:0007669"/>
    <property type="project" value="TreeGrafter"/>
</dbReference>
<dbReference type="InterPro" id="IPR018488">
    <property type="entry name" value="cNMP-bd_CS"/>
</dbReference>
<dbReference type="AlphaFoldDB" id="X0V3R5"/>
<dbReference type="Gene3D" id="2.60.120.10">
    <property type="entry name" value="Jelly Rolls"/>
    <property type="match status" value="1"/>
</dbReference>
<dbReference type="GO" id="GO:0004862">
    <property type="term" value="F:cAMP-dependent protein kinase inhibitor activity"/>
    <property type="evidence" value="ECO:0007669"/>
    <property type="project" value="TreeGrafter"/>
</dbReference>
<dbReference type="GO" id="GO:0030552">
    <property type="term" value="F:cAMP binding"/>
    <property type="evidence" value="ECO:0007669"/>
    <property type="project" value="TreeGrafter"/>
</dbReference>
<proteinExistence type="predicted"/>
<dbReference type="PROSITE" id="PS00888">
    <property type="entry name" value="CNMP_BINDING_1"/>
    <property type="match status" value="1"/>
</dbReference>
<feature type="domain" description="Cyclic nucleotide-binding" evidence="1">
    <location>
        <begin position="1"/>
        <end position="109"/>
    </location>
</feature>
<dbReference type="SUPFAM" id="SSF51206">
    <property type="entry name" value="cAMP-binding domain-like"/>
    <property type="match status" value="1"/>
</dbReference>
<organism evidence="2">
    <name type="scientific">marine sediment metagenome</name>
    <dbReference type="NCBI Taxonomy" id="412755"/>
    <lineage>
        <taxon>unclassified sequences</taxon>
        <taxon>metagenomes</taxon>
        <taxon>ecological metagenomes</taxon>
    </lineage>
</organism>
<reference evidence="2" key="1">
    <citation type="journal article" date="2014" name="Front. Microbiol.">
        <title>High frequency of phylogenetically diverse reductive dehalogenase-homologous genes in deep subseafloor sedimentary metagenomes.</title>
        <authorList>
            <person name="Kawai M."/>
            <person name="Futagami T."/>
            <person name="Toyoda A."/>
            <person name="Takaki Y."/>
            <person name="Nishi S."/>
            <person name="Hori S."/>
            <person name="Arai W."/>
            <person name="Tsubouchi T."/>
            <person name="Morono Y."/>
            <person name="Uchiyama I."/>
            <person name="Ito T."/>
            <person name="Fujiyama A."/>
            <person name="Inagaki F."/>
            <person name="Takami H."/>
        </authorList>
    </citation>
    <scope>NUCLEOTIDE SEQUENCE</scope>
    <source>
        <strain evidence="2">Expedition CK06-06</strain>
    </source>
</reference>
<dbReference type="Pfam" id="PF00027">
    <property type="entry name" value="cNMP_binding"/>
    <property type="match status" value="1"/>
</dbReference>
<evidence type="ECO:0000259" key="1">
    <source>
        <dbReference type="PROSITE" id="PS50042"/>
    </source>
</evidence>
<dbReference type="InterPro" id="IPR018490">
    <property type="entry name" value="cNMP-bd_dom_sf"/>
</dbReference>
<dbReference type="PRINTS" id="PR00103">
    <property type="entry name" value="CAMPKINASE"/>
</dbReference>
<sequence length="123" mass="13867">MATGALGKVYEDGEEIICEGEEGNCMFVIQEGEVEVIIAGDEEQEIRLGVRKEGEFFGEMAIFDRDVRSATVRALGEARVLTVDKKNFMRRVHEDPSLAFRLVETMSRRIRELGEEVARLKSA</sequence>
<dbReference type="InterPro" id="IPR000595">
    <property type="entry name" value="cNMP-bd_dom"/>
</dbReference>
<dbReference type="InterPro" id="IPR014710">
    <property type="entry name" value="RmlC-like_jellyroll"/>
</dbReference>
<comment type="caution">
    <text evidence="2">The sequence shown here is derived from an EMBL/GenBank/DDBJ whole genome shotgun (WGS) entry which is preliminary data.</text>
</comment>
<dbReference type="GO" id="GO:0034236">
    <property type="term" value="F:protein kinase A catalytic subunit binding"/>
    <property type="evidence" value="ECO:0007669"/>
    <property type="project" value="TreeGrafter"/>
</dbReference>
<dbReference type="PANTHER" id="PTHR11635">
    <property type="entry name" value="CAMP-DEPENDENT PROTEIN KINASE REGULATORY CHAIN"/>
    <property type="match status" value="1"/>
</dbReference>
<dbReference type="EMBL" id="BARS01022267">
    <property type="protein sequence ID" value="GAG12750.1"/>
    <property type="molecule type" value="Genomic_DNA"/>
</dbReference>
<dbReference type="PROSITE" id="PS00889">
    <property type="entry name" value="CNMP_BINDING_2"/>
    <property type="match status" value="1"/>
</dbReference>
<accession>X0V3R5</accession>
<gene>
    <name evidence="2" type="ORF">S01H1_35627</name>
</gene>
<dbReference type="GO" id="GO:0005952">
    <property type="term" value="C:cAMP-dependent protein kinase complex"/>
    <property type="evidence" value="ECO:0007669"/>
    <property type="project" value="InterPro"/>
</dbReference>
<dbReference type="CDD" id="cd00038">
    <property type="entry name" value="CAP_ED"/>
    <property type="match status" value="1"/>
</dbReference>
<name>X0V3R5_9ZZZZ</name>
<dbReference type="PROSITE" id="PS50042">
    <property type="entry name" value="CNMP_BINDING_3"/>
    <property type="match status" value="1"/>
</dbReference>
<dbReference type="PANTHER" id="PTHR11635:SF152">
    <property type="entry name" value="CAMP-DEPENDENT PROTEIN KINASE TYPE I REGULATORY SUBUNIT-RELATED"/>
    <property type="match status" value="1"/>
</dbReference>
<protein>
    <recommendedName>
        <fullName evidence="1">Cyclic nucleotide-binding domain-containing protein</fullName>
    </recommendedName>
</protein>
<evidence type="ECO:0000313" key="2">
    <source>
        <dbReference type="EMBL" id="GAG12750.1"/>
    </source>
</evidence>
<dbReference type="InterPro" id="IPR050503">
    <property type="entry name" value="cAMP-dep_PK_reg_su-like"/>
</dbReference>